<keyword evidence="2" id="KW-0645">Protease</keyword>
<dbReference type="Gene3D" id="2.30.42.10">
    <property type="match status" value="2"/>
</dbReference>
<dbReference type="CDD" id="cd10839">
    <property type="entry name" value="cpPDZ1_DegP-like"/>
    <property type="match status" value="1"/>
</dbReference>
<dbReference type="PANTHER" id="PTHR22939:SF129">
    <property type="entry name" value="SERINE PROTEASE HTRA2, MITOCHONDRIAL"/>
    <property type="match status" value="1"/>
</dbReference>
<dbReference type="InterPro" id="IPR036034">
    <property type="entry name" value="PDZ_sf"/>
</dbReference>
<dbReference type="InterPro" id="IPR001478">
    <property type="entry name" value="PDZ"/>
</dbReference>
<keyword evidence="2" id="KW-0720">Serine protease</keyword>
<dbReference type="Proteomes" id="UP000886100">
    <property type="component" value="Unassembled WGS sequence"/>
</dbReference>
<feature type="non-terminal residue" evidence="4">
    <location>
        <position position="1"/>
    </location>
</feature>
<dbReference type="AlphaFoldDB" id="A0A7C5N3Z0"/>
<feature type="domain" description="PDZ" evidence="3">
    <location>
        <begin position="106"/>
        <end position="200"/>
    </location>
</feature>
<dbReference type="Pfam" id="PF13180">
    <property type="entry name" value="PDZ_2"/>
    <property type="match status" value="1"/>
</dbReference>
<proteinExistence type="inferred from homology"/>
<sequence>KAIATQLARYGEVQRGQLGVVMQDLTPDLAQAFGLKRHRGAVVTQVVPGSAAEKAGLRPGDVIVGIDGKQVHDGSALRNAIGVLRAGTPVRLEVIREGRLMKVTATIALPRDARTEGERLSPRLAGAVLGNLDEKHPLGESGGVAVVEVAPGSQAWEAGLRQGDVIVSVNRQAVGNLMDLSRVLAQGRGDAILLNVRRGNGAFFVVVR</sequence>
<comment type="similarity">
    <text evidence="1">Belongs to the peptidase S1C family.</text>
</comment>
<dbReference type="InterPro" id="IPR041489">
    <property type="entry name" value="PDZ_6"/>
</dbReference>
<accession>A0A7C5N3Z0</accession>
<organism evidence="4">
    <name type="scientific">Thiolapillus brandeum</name>
    <dbReference type="NCBI Taxonomy" id="1076588"/>
    <lineage>
        <taxon>Bacteria</taxon>
        <taxon>Pseudomonadati</taxon>
        <taxon>Pseudomonadota</taxon>
        <taxon>Gammaproteobacteria</taxon>
        <taxon>Chromatiales</taxon>
        <taxon>Sedimenticolaceae</taxon>
        <taxon>Thiolapillus</taxon>
    </lineage>
</organism>
<protein>
    <submittedName>
        <fullName evidence="4">PDZ domain-containing protein</fullName>
    </submittedName>
</protein>
<dbReference type="SMART" id="SM00228">
    <property type="entry name" value="PDZ"/>
    <property type="match status" value="2"/>
</dbReference>
<reference evidence="4" key="1">
    <citation type="journal article" date="2020" name="mSystems">
        <title>Genome- and Community-Level Interaction Insights into Carbon Utilization and Element Cycling Functions of Hydrothermarchaeota in Hydrothermal Sediment.</title>
        <authorList>
            <person name="Zhou Z."/>
            <person name="Liu Y."/>
            <person name="Xu W."/>
            <person name="Pan J."/>
            <person name="Luo Z.H."/>
            <person name="Li M."/>
        </authorList>
    </citation>
    <scope>NUCLEOTIDE SEQUENCE [LARGE SCALE GENOMIC DNA]</scope>
    <source>
        <strain evidence="4">HyVt-535</strain>
    </source>
</reference>
<comment type="caution">
    <text evidence="4">The sequence shown here is derived from an EMBL/GenBank/DDBJ whole genome shotgun (WGS) entry which is preliminary data.</text>
</comment>
<dbReference type="PROSITE" id="PS50106">
    <property type="entry name" value="PDZ"/>
    <property type="match status" value="2"/>
</dbReference>
<evidence type="ECO:0000256" key="1">
    <source>
        <dbReference type="ARBA" id="ARBA00010541"/>
    </source>
</evidence>
<gene>
    <name evidence="4" type="ORF">ENJ98_03940</name>
</gene>
<feature type="domain" description="PDZ" evidence="3">
    <location>
        <begin position="7"/>
        <end position="98"/>
    </location>
</feature>
<keyword evidence="2" id="KW-0378">Hydrolase</keyword>
<name>A0A7C5N3Z0_9GAMM</name>
<dbReference type="PANTHER" id="PTHR22939">
    <property type="entry name" value="SERINE PROTEASE FAMILY S1C HTRA-RELATED"/>
    <property type="match status" value="1"/>
</dbReference>
<dbReference type="Pfam" id="PF17820">
    <property type="entry name" value="PDZ_6"/>
    <property type="match status" value="1"/>
</dbReference>
<evidence type="ECO:0000259" key="3">
    <source>
        <dbReference type="PROSITE" id="PS50106"/>
    </source>
</evidence>
<dbReference type="EMBL" id="DROM01000242">
    <property type="protein sequence ID" value="HHH13364.1"/>
    <property type="molecule type" value="Genomic_DNA"/>
</dbReference>
<evidence type="ECO:0000256" key="2">
    <source>
        <dbReference type="ARBA" id="ARBA00022825"/>
    </source>
</evidence>
<dbReference type="GO" id="GO:0008236">
    <property type="term" value="F:serine-type peptidase activity"/>
    <property type="evidence" value="ECO:0007669"/>
    <property type="project" value="UniProtKB-KW"/>
</dbReference>
<dbReference type="SUPFAM" id="SSF50156">
    <property type="entry name" value="PDZ domain-like"/>
    <property type="match status" value="2"/>
</dbReference>
<evidence type="ECO:0000313" key="4">
    <source>
        <dbReference type="EMBL" id="HHH13364.1"/>
    </source>
</evidence>